<dbReference type="RefSeq" id="WP_218631776.1">
    <property type="nucleotide sequence ID" value="NZ_JAHVAH010000001.1"/>
</dbReference>
<accession>A0ABS6V2F3</accession>
<dbReference type="EMBL" id="JAHVAH010000001">
    <property type="protein sequence ID" value="MBW0143706.1"/>
    <property type="molecule type" value="Genomic_DNA"/>
</dbReference>
<gene>
    <name evidence="1" type="ORF">KTQ36_00140</name>
</gene>
<comment type="caution">
    <text evidence="1">The sequence shown here is derived from an EMBL/GenBank/DDBJ whole genome shotgun (WGS) entry which is preliminary data.</text>
</comment>
<keyword evidence="2" id="KW-1185">Reference proteome</keyword>
<name>A0ABS6V2F3_9SPHN</name>
<dbReference type="Proteomes" id="UP000698028">
    <property type="component" value="Unassembled WGS sequence"/>
</dbReference>
<organism evidence="1 2">
    <name type="scientific">Sphingomicrobium clamense</name>
    <dbReference type="NCBI Taxonomy" id="2851013"/>
    <lineage>
        <taxon>Bacteria</taxon>
        <taxon>Pseudomonadati</taxon>
        <taxon>Pseudomonadota</taxon>
        <taxon>Alphaproteobacteria</taxon>
        <taxon>Sphingomonadales</taxon>
        <taxon>Sphingomonadaceae</taxon>
        <taxon>Sphingomicrobium</taxon>
    </lineage>
</organism>
<sequence length="58" mass="6319">MPGYDSETCHKKAIEARGAAEHKNGGRDARVAGHLALAWDALAKAKKRREQGLPKSKH</sequence>
<protein>
    <submittedName>
        <fullName evidence="1">Uncharacterized protein</fullName>
    </submittedName>
</protein>
<evidence type="ECO:0000313" key="2">
    <source>
        <dbReference type="Proteomes" id="UP000698028"/>
    </source>
</evidence>
<proteinExistence type="predicted"/>
<reference evidence="1 2" key="1">
    <citation type="submission" date="2021-07" db="EMBL/GenBank/DDBJ databases">
        <title>The draft genome sequence of Sphingomicrobium sp. B8.</title>
        <authorList>
            <person name="Mu L."/>
        </authorList>
    </citation>
    <scope>NUCLEOTIDE SEQUENCE [LARGE SCALE GENOMIC DNA]</scope>
    <source>
        <strain evidence="1 2">B8</strain>
    </source>
</reference>
<evidence type="ECO:0000313" key="1">
    <source>
        <dbReference type="EMBL" id="MBW0143706.1"/>
    </source>
</evidence>